<dbReference type="InterPro" id="IPR036514">
    <property type="entry name" value="SGNH_hydro_sf"/>
</dbReference>
<comment type="caution">
    <text evidence="4">The sequence shown here is derived from an EMBL/GenBank/DDBJ whole genome shotgun (WGS) entry which is preliminary data.</text>
</comment>
<dbReference type="Proteomes" id="UP001633002">
    <property type="component" value="Unassembled WGS sequence"/>
</dbReference>
<dbReference type="EMBL" id="JBJQOH010000007">
    <property type="protein sequence ID" value="KAL3681450.1"/>
    <property type="molecule type" value="Genomic_DNA"/>
</dbReference>
<dbReference type="InterPro" id="IPR001087">
    <property type="entry name" value="GDSL"/>
</dbReference>
<accession>A0ABD3GQF8</accession>
<name>A0ABD3GQF8_9MARC</name>
<dbReference type="AlphaFoldDB" id="A0ABD3GQF8"/>
<organism evidence="4 5">
    <name type="scientific">Riccia sorocarpa</name>
    <dbReference type="NCBI Taxonomy" id="122646"/>
    <lineage>
        <taxon>Eukaryota</taxon>
        <taxon>Viridiplantae</taxon>
        <taxon>Streptophyta</taxon>
        <taxon>Embryophyta</taxon>
        <taxon>Marchantiophyta</taxon>
        <taxon>Marchantiopsida</taxon>
        <taxon>Marchantiidae</taxon>
        <taxon>Marchantiales</taxon>
        <taxon>Ricciaceae</taxon>
        <taxon>Riccia</taxon>
    </lineage>
</organism>
<dbReference type="Gene3D" id="3.40.50.1110">
    <property type="entry name" value="SGNH hydrolase"/>
    <property type="match status" value="1"/>
</dbReference>
<keyword evidence="5" id="KW-1185">Reference proteome</keyword>
<evidence type="ECO:0000313" key="5">
    <source>
        <dbReference type="Proteomes" id="UP001633002"/>
    </source>
</evidence>
<dbReference type="GO" id="GO:0016787">
    <property type="term" value="F:hydrolase activity"/>
    <property type="evidence" value="ECO:0007669"/>
    <property type="project" value="UniProtKB-KW"/>
</dbReference>
<protein>
    <recommendedName>
        <fullName evidence="6">GDSL esterase/lipase</fullName>
    </recommendedName>
</protein>
<proteinExistence type="inferred from homology"/>
<evidence type="ECO:0008006" key="6">
    <source>
        <dbReference type="Google" id="ProtNLM"/>
    </source>
</evidence>
<dbReference type="PANTHER" id="PTHR46020:SF4">
    <property type="entry name" value="OS04G0650200 PROTEIN"/>
    <property type="match status" value="1"/>
</dbReference>
<gene>
    <name evidence="4" type="ORF">R1sor_024406</name>
</gene>
<evidence type="ECO:0000313" key="4">
    <source>
        <dbReference type="EMBL" id="KAL3681450.1"/>
    </source>
</evidence>
<keyword evidence="2" id="KW-0378">Hydrolase</keyword>
<keyword evidence="3" id="KW-0443">Lipid metabolism</keyword>
<reference evidence="4 5" key="1">
    <citation type="submission" date="2024-09" db="EMBL/GenBank/DDBJ databases">
        <title>Chromosome-scale assembly of Riccia sorocarpa.</title>
        <authorList>
            <person name="Paukszto L."/>
        </authorList>
    </citation>
    <scope>NUCLEOTIDE SEQUENCE [LARGE SCALE GENOMIC DNA]</scope>
    <source>
        <strain evidence="4">LP-2024</strain>
        <tissue evidence="4">Aerial parts of the thallus</tissue>
    </source>
</reference>
<sequence>MEYTHEPYQKTVGEAWGASLAEGDTINLSSTRGEATSTTMRTFLALCILYFFTRVEFASCQSTAEPRWLFAFGDSYADTGSTFNSTASWHVPYGVCWPGFPTGRFSDGFVQTDVLASTLGLVSPTPLREVCEKLMFTLLAGVNLAYAGTGVPPRSGWTDYPGMEDTVGIFSSLVTLELFTPEVLRRAVVFVSFSGSNATSNASTLEDLFALSPEVPLLIEKNLRTLYSLGLRNFIVTSLTSVNCVPESAQMTNYTGCAKNASVDELIANHNQLLGIRLANLTTELQDSSVLYLQQTEALSYVAQNSAQFNFTEGFKPCCTGHCGKVDEIGTPLYTVCANPEEHVFFDHLHPTEAGWRAVVGLYDTDSKFTQFATSLTAWLGTSNPRAENTRITYLVFFRG</sequence>
<evidence type="ECO:0000256" key="1">
    <source>
        <dbReference type="ARBA" id="ARBA00008668"/>
    </source>
</evidence>
<dbReference type="Pfam" id="PF00657">
    <property type="entry name" value="Lipase_GDSL"/>
    <property type="match status" value="1"/>
</dbReference>
<comment type="similarity">
    <text evidence="1">Belongs to the 'GDSL' lipolytic enzyme family.</text>
</comment>
<evidence type="ECO:0000256" key="2">
    <source>
        <dbReference type="ARBA" id="ARBA00022801"/>
    </source>
</evidence>
<evidence type="ECO:0000256" key="3">
    <source>
        <dbReference type="ARBA" id="ARBA00023098"/>
    </source>
</evidence>
<dbReference type="PANTHER" id="PTHR46020">
    <property type="entry name" value="OSJNBB0059K02.9 PROTEIN"/>
    <property type="match status" value="1"/>
</dbReference>
<dbReference type="GO" id="GO:0006629">
    <property type="term" value="P:lipid metabolic process"/>
    <property type="evidence" value="ECO:0007669"/>
    <property type="project" value="UniProtKB-KW"/>
</dbReference>